<accession>A0A6A3ALM8</accession>
<dbReference type="InterPro" id="IPR004314">
    <property type="entry name" value="Neprosin"/>
</dbReference>
<evidence type="ECO:0000313" key="5">
    <source>
        <dbReference type="Proteomes" id="UP000436088"/>
    </source>
</evidence>
<feature type="domain" description="Neprosin PEP catalytic" evidence="2">
    <location>
        <begin position="315"/>
        <end position="368"/>
    </location>
</feature>
<dbReference type="Pfam" id="PF14365">
    <property type="entry name" value="Neprosin_AP"/>
    <property type="match status" value="1"/>
</dbReference>
<sequence>MEKLGTINGVVLVEEDDNGNVKREKQPTPDMASSCSCSCCRKISPIIPFFVFFLVVSSSFCPVRSSENGILDPKNQTFRPGEESQKLKMMRKRLDEINKPASPDGDIIDCVLLHHQPAFDHPRLKGKKPLDPPERPSGVNGNGMGADDFQLWSMSGESCPEGTIPIRTAEADMLRASSVRRFGRKGPRRRVRRDSTSNGHEHAVGYVSGEQYYGAKASINVWTPRVSNQYEFSLSQIWVISDQPGAIWGQLSQNLYLLDRSKAWELVAGIRVRCPSRILASLLIYSPTGSCEHGSIRWGSCEFEGGGFPHLDRNGSGHFAGEGFGKASYFRNMHVDWDNNLIPLSNLRVLADHPNCYDIQGGINRVWAITFTMEDQEEMLNALKDKGFSKRVGHCSLLKAELQGIYEGLSLARRVGNRFGRMEFRYVPRERNRVADCVCLAHLVVRGSSAIHVHRLPRRLLFDFRRDDYSFCEMIIVSTRLEKVMMSVYP</sequence>
<protein>
    <submittedName>
        <fullName evidence="4">Uncharacterized protein</fullName>
    </submittedName>
</protein>
<name>A0A6A3ALM8_HIBSY</name>
<dbReference type="Pfam" id="PF03080">
    <property type="entry name" value="Neprosin"/>
    <property type="match status" value="1"/>
</dbReference>
<dbReference type="Proteomes" id="UP000436088">
    <property type="component" value="Unassembled WGS sequence"/>
</dbReference>
<organism evidence="4 5">
    <name type="scientific">Hibiscus syriacus</name>
    <name type="common">Rose of Sharon</name>
    <dbReference type="NCBI Taxonomy" id="106335"/>
    <lineage>
        <taxon>Eukaryota</taxon>
        <taxon>Viridiplantae</taxon>
        <taxon>Streptophyta</taxon>
        <taxon>Embryophyta</taxon>
        <taxon>Tracheophyta</taxon>
        <taxon>Spermatophyta</taxon>
        <taxon>Magnoliopsida</taxon>
        <taxon>eudicotyledons</taxon>
        <taxon>Gunneridae</taxon>
        <taxon>Pentapetalae</taxon>
        <taxon>rosids</taxon>
        <taxon>malvids</taxon>
        <taxon>Malvales</taxon>
        <taxon>Malvaceae</taxon>
        <taxon>Malvoideae</taxon>
        <taxon>Hibiscus</taxon>
    </lineage>
</organism>
<feature type="region of interest" description="Disordered" evidence="1">
    <location>
        <begin position="121"/>
        <end position="142"/>
    </location>
</feature>
<feature type="domain" description="Neprosin activation peptide" evidence="3">
    <location>
        <begin position="101"/>
        <end position="206"/>
    </location>
</feature>
<evidence type="ECO:0000259" key="2">
    <source>
        <dbReference type="Pfam" id="PF03080"/>
    </source>
</evidence>
<dbReference type="InterPro" id="IPR053168">
    <property type="entry name" value="Glutamic_endopeptidase"/>
</dbReference>
<evidence type="ECO:0000259" key="3">
    <source>
        <dbReference type="Pfam" id="PF14365"/>
    </source>
</evidence>
<keyword evidence="5" id="KW-1185">Reference proteome</keyword>
<dbReference type="PANTHER" id="PTHR31589">
    <property type="entry name" value="PROTEIN, PUTATIVE (DUF239)-RELATED-RELATED"/>
    <property type="match status" value="1"/>
</dbReference>
<dbReference type="AlphaFoldDB" id="A0A6A3ALM8"/>
<evidence type="ECO:0000313" key="4">
    <source>
        <dbReference type="EMBL" id="KAE8705520.1"/>
    </source>
</evidence>
<reference evidence="4" key="1">
    <citation type="submission" date="2019-09" db="EMBL/GenBank/DDBJ databases">
        <title>Draft genome information of white flower Hibiscus syriacus.</title>
        <authorList>
            <person name="Kim Y.-M."/>
        </authorList>
    </citation>
    <scope>NUCLEOTIDE SEQUENCE [LARGE SCALE GENOMIC DNA]</scope>
    <source>
        <strain evidence="4">YM2019G1</strain>
    </source>
</reference>
<feature type="compositionally biased region" description="Basic and acidic residues" evidence="1">
    <location>
        <begin position="121"/>
        <end position="134"/>
    </location>
</feature>
<dbReference type="InterPro" id="IPR025521">
    <property type="entry name" value="Neprosin_propep"/>
</dbReference>
<dbReference type="EMBL" id="VEPZ02000982">
    <property type="protein sequence ID" value="KAE8705520.1"/>
    <property type="molecule type" value="Genomic_DNA"/>
</dbReference>
<proteinExistence type="predicted"/>
<gene>
    <name evidence="4" type="ORF">F3Y22_tig00110429pilonHSYRG01505</name>
</gene>
<dbReference type="PANTHER" id="PTHR31589:SF98">
    <property type="entry name" value="LIGASE, PUTATIVE (DUF239)-RELATED"/>
    <property type="match status" value="1"/>
</dbReference>
<evidence type="ECO:0000256" key="1">
    <source>
        <dbReference type="SAM" id="MobiDB-lite"/>
    </source>
</evidence>
<comment type="caution">
    <text evidence="4">The sequence shown here is derived from an EMBL/GenBank/DDBJ whole genome shotgun (WGS) entry which is preliminary data.</text>
</comment>